<evidence type="ECO:0000256" key="5">
    <source>
        <dbReference type="ARBA" id="ARBA00022822"/>
    </source>
</evidence>
<keyword evidence="6 8" id="KW-0057">Aromatic amino acid biosynthesis</keyword>
<dbReference type="Gene3D" id="3.20.20.70">
    <property type="entry name" value="Aldolase class I"/>
    <property type="match status" value="1"/>
</dbReference>
<proteinExistence type="inferred from homology"/>
<dbReference type="Pfam" id="PF00218">
    <property type="entry name" value="IGPS"/>
    <property type="match status" value="1"/>
</dbReference>
<evidence type="ECO:0000313" key="10">
    <source>
        <dbReference type="EMBL" id="BDU50491.1"/>
    </source>
</evidence>
<dbReference type="InterPro" id="IPR011060">
    <property type="entry name" value="RibuloseP-bd_barrel"/>
</dbReference>
<comment type="catalytic activity">
    <reaction evidence="1 8">
        <text>1-(2-carboxyphenylamino)-1-deoxy-D-ribulose 5-phosphate + H(+) = (1S,2R)-1-C-(indol-3-yl)glycerol 3-phosphate + CO2 + H2O</text>
        <dbReference type="Rhea" id="RHEA:23476"/>
        <dbReference type="ChEBI" id="CHEBI:15377"/>
        <dbReference type="ChEBI" id="CHEBI:15378"/>
        <dbReference type="ChEBI" id="CHEBI:16526"/>
        <dbReference type="ChEBI" id="CHEBI:58613"/>
        <dbReference type="ChEBI" id="CHEBI:58866"/>
        <dbReference type="EC" id="4.1.1.48"/>
    </reaction>
</comment>
<dbReference type="PANTHER" id="PTHR22854">
    <property type="entry name" value="TRYPTOPHAN BIOSYNTHESIS PROTEIN"/>
    <property type="match status" value="1"/>
</dbReference>
<dbReference type="InterPro" id="IPR013798">
    <property type="entry name" value="Indole-3-glycerol_P_synth_dom"/>
</dbReference>
<gene>
    <name evidence="8 10" type="primary">trpC</name>
    <name evidence="10" type="ORF">HLVA_10600</name>
</gene>
<dbReference type="Proteomes" id="UP001321582">
    <property type="component" value="Chromosome"/>
</dbReference>
<dbReference type="GO" id="GO:0004640">
    <property type="term" value="F:phosphoribosylanthranilate isomerase activity"/>
    <property type="evidence" value="ECO:0007669"/>
    <property type="project" value="TreeGrafter"/>
</dbReference>
<dbReference type="InterPro" id="IPR013785">
    <property type="entry name" value="Aldolase_TIM"/>
</dbReference>
<protein>
    <recommendedName>
        <fullName evidence="8">Indole-3-glycerol phosphate synthase</fullName>
        <shortName evidence="8">IGPS</shortName>
        <ecNumber evidence="8">4.1.1.48</ecNumber>
    </recommendedName>
</protein>
<dbReference type="GO" id="GO:0004425">
    <property type="term" value="F:indole-3-glycerol-phosphate synthase activity"/>
    <property type="evidence" value="ECO:0007669"/>
    <property type="project" value="UniProtKB-UniRule"/>
</dbReference>
<evidence type="ECO:0000256" key="8">
    <source>
        <dbReference type="HAMAP-Rule" id="MF_00134"/>
    </source>
</evidence>
<keyword evidence="5 8" id="KW-0822">Tryptophan biosynthesis</keyword>
<evidence type="ECO:0000256" key="1">
    <source>
        <dbReference type="ARBA" id="ARBA00001633"/>
    </source>
</evidence>
<dbReference type="InterPro" id="IPR045186">
    <property type="entry name" value="Indole-3-glycerol_P_synth"/>
</dbReference>
<evidence type="ECO:0000313" key="11">
    <source>
        <dbReference type="Proteomes" id="UP001321582"/>
    </source>
</evidence>
<reference evidence="10 11" key="1">
    <citation type="submission" date="2022-11" db="EMBL/GenBank/DDBJ databases">
        <title>Haliovirga abyssi gen. nov., sp. nov., a mesophilic fermentative bacterium isolated from the Iheya North hydrothermal field and the proposal of Haliovirgaceae fam. nov.</title>
        <authorList>
            <person name="Miyazaki U."/>
            <person name="Tame A."/>
            <person name="Miyazaki J."/>
            <person name="Takai K."/>
            <person name="Sawayama S."/>
            <person name="Kitajima M."/>
            <person name="Okamoto A."/>
            <person name="Nakagawa S."/>
        </authorList>
    </citation>
    <scope>NUCLEOTIDE SEQUENCE [LARGE SCALE GENOMIC DNA]</scope>
    <source>
        <strain evidence="10 11">IC12</strain>
    </source>
</reference>
<comment type="similarity">
    <text evidence="8">Belongs to the TrpC family.</text>
</comment>
<dbReference type="AlphaFoldDB" id="A0AAU9DW68"/>
<dbReference type="InterPro" id="IPR001468">
    <property type="entry name" value="Indole-3-GlycerolPSynthase_CS"/>
</dbReference>
<comment type="pathway">
    <text evidence="2 8">Amino-acid biosynthesis; L-tryptophan biosynthesis; L-tryptophan from chorismate: step 4/5.</text>
</comment>
<dbReference type="FunFam" id="3.20.20.70:FF:000024">
    <property type="entry name" value="Indole-3-glycerol phosphate synthase"/>
    <property type="match status" value="1"/>
</dbReference>
<dbReference type="CDD" id="cd00331">
    <property type="entry name" value="IGPS"/>
    <property type="match status" value="1"/>
</dbReference>
<evidence type="ECO:0000256" key="6">
    <source>
        <dbReference type="ARBA" id="ARBA00023141"/>
    </source>
</evidence>
<dbReference type="PANTHER" id="PTHR22854:SF2">
    <property type="entry name" value="INDOLE-3-GLYCEROL-PHOSPHATE SYNTHASE"/>
    <property type="match status" value="1"/>
</dbReference>
<keyword evidence="4 8" id="KW-0210">Decarboxylase</keyword>
<evidence type="ECO:0000256" key="3">
    <source>
        <dbReference type="ARBA" id="ARBA00022605"/>
    </source>
</evidence>
<dbReference type="PROSITE" id="PS00614">
    <property type="entry name" value="IGPS"/>
    <property type="match status" value="1"/>
</dbReference>
<dbReference type="EMBL" id="AP027059">
    <property type="protein sequence ID" value="BDU50491.1"/>
    <property type="molecule type" value="Genomic_DNA"/>
</dbReference>
<dbReference type="GO" id="GO:0000162">
    <property type="term" value="P:L-tryptophan biosynthetic process"/>
    <property type="evidence" value="ECO:0007669"/>
    <property type="project" value="UniProtKB-UniRule"/>
</dbReference>
<keyword evidence="7 8" id="KW-0456">Lyase</keyword>
<dbReference type="SUPFAM" id="SSF51366">
    <property type="entry name" value="Ribulose-phoshate binding barrel"/>
    <property type="match status" value="1"/>
</dbReference>
<evidence type="ECO:0000259" key="9">
    <source>
        <dbReference type="Pfam" id="PF00218"/>
    </source>
</evidence>
<keyword evidence="11" id="KW-1185">Reference proteome</keyword>
<dbReference type="HAMAP" id="MF_00134_B">
    <property type="entry name" value="IGPS_B"/>
    <property type="match status" value="1"/>
</dbReference>
<keyword evidence="3 8" id="KW-0028">Amino-acid biosynthesis</keyword>
<name>A0AAU9DW68_9FUSO</name>
<sequence>MILDEIINHKKIEIKKLKSENSLDNFINKIKLFESKFKENLSKKGISIISEVKKASPSKGIIREDFNYLKIAKEYEENGASAISVLTDKKFFQGDSKYLYDISKEVELPTLRKDFIIDEYQIYEAKYLGAHAILLIGEVLDYKTLIKFIELANRLKLGVLLEVHSEEVLKKALDTPAKIIGVNNRNLQTFNVDIYNVIKLREKIPMDRLVVAESGIKSREDIKLLEKNYIDAALIGETLMKSKNIGKKLLELLGR</sequence>
<dbReference type="KEGG" id="haby:HLVA_10600"/>
<organism evidence="10 11">
    <name type="scientific">Haliovirga abyssi</name>
    <dbReference type="NCBI Taxonomy" id="2996794"/>
    <lineage>
        <taxon>Bacteria</taxon>
        <taxon>Fusobacteriati</taxon>
        <taxon>Fusobacteriota</taxon>
        <taxon>Fusobacteriia</taxon>
        <taxon>Fusobacteriales</taxon>
        <taxon>Haliovirgaceae</taxon>
        <taxon>Haliovirga</taxon>
    </lineage>
</organism>
<dbReference type="NCBIfam" id="NF001377">
    <property type="entry name" value="PRK00278.2-4"/>
    <property type="match status" value="1"/>
</dbReference>
<dbReference type="RefSeq" id="WP_307905418.1">
    <property type="nucleotide sequence ID" value="NZ_AP027059.1"/>
</dbReference>
<evidence type="ECO:0000256" key="2">
    <source>
        <dbReference type="ARBA" id="ARBA00004696"/>
    </source>
</evidence>
<evidence type="ECO:0000256" key="4">
    <source>
        <dbReference type="ARBA" id="ARBA00022793"/>
    </source>
</evidence>
<dbReference type="EC" id="4.1.1.48" evidence="8"/>
<accession>A0AAU9DW68</accession>
<feature type="domain" description="Indole-3-glycerol phosphate synthase" evidence="9">
    <location>
        <begin position="3"/>
        <end position="251"/>
    </location>
</feature>
<evidence type="ECO:0000256" key="7">
    <source>
        <dbReference type="ARBA" id="ARBA00023239"/>
    </source>
</evidence>